<organism evidence="8">
    <name type="scientific">Strongyloides ratti</name>
    <name type="common">Parasitic roundworm</name>
    <dbReference type="NCBI Taxonomy" id="34506"/>
    <lineage>
        <taxon>Eukaryota</taxon>
        <taxon>Metazoa</taxon>
        <taxon>Ecdysozoa</taxon>
        <taxon>Nematoda</taxon>
        <taxon>Chromadorea</taxon>
        <taxon>Rhabditida</taxon>
        <taxon>Tylenchina</taxon>
        <taxon>Panagrolaimomorpha</taxon>
        <taxon>Strongyloidoidea</taxon>
        <taxon>Strongyloididae</taxon>
        <taxon>Strongyloides</taxon>
    </lineage>
</organism>
<evidence type="ECO:0000313" key="11">
    <source>
        <dbReference type="WormBase" id="SRAE_0000020900"/>
    </source>
</evidence>
<dbReference type="AlphaFoldDB" id="A0A090L0Q4"/>
<feature type="transmembrane region" description="Helical" evidence="6">
    <location>
        <begin position="415"/>
        <end position="435"/>
    </location>
</feature>
<dbReference type="PANTHER" id="PTHR31102:SF1">
    <property type="entry name" value="CATION_H+ EXCHANGER DOMAIN-CONTAINING PROTEIN"/>
    <property type="match status" value="1"/>
</dbReference>
<dbReference type="WBParaSite" id="SRAE_0000020900.1">
    <property type="protein sequence ID" value="SRAE_0000020900.1"/>
    <property type="gene ID" value="WBGene00255948"/>
</dbReference>
<feature type="transmembrane region" description="Helical" evidence="6">
    <location>
        <begin position="119"/>
        <end position="142"/>
    </location>
</feature>
<feature type="transmembrane region" description="Helical" evidence="6">
    <location>
        <begin position="36"/>
        <end position="58"/>
    </location>
</feature>
<dbReference type="PANTHER" id="PTHR31102">
    <property type="match status" value="1"/>
</dbReference>
<evidence type="ECO:0000313" key="10">
    <source>
        <dbReference type="WBParaSite" id="SRAE_0000020900.1"/>
    </source>
</evidence>
<name>A0A090L0Q4_STRRB</name>
<dbReference type="RefSeq" id="XP_024500288.1">
    <property type="nucleotide sequence ID" value="XM_024646068.1"/>
</dbReference>
<dbReference type="GeneID" id="36373446"/>
<feature type="transmembrane region" description="Helical" evidence="6">
    <location>
        <begin position="599"/>
        <end position="618"/>
    </location>
</feature>
<reference evidence="10" key="3">
    <citation type="submission" date="2020-12" db="UniProtKB">
        <authorList>
            <consortium name="WormBaseParasite"/>
        </authorList>
    </citation>
    <scope>IDENTIFICATION</scope>
</reference>
<keyword evidence="5 6" id="KW-0472">Membrane</keyword>
<gene>
    <name evidence="8 10 11" type="ORF">SRAE_0000020900</name>
</gene>
<evidence type="ECO:0000256" key="5">
    <source>
        <dbReference type="ARBA" id="ARBA00023136"/>
    </source>
</evidence>
<comment type="subcellular location">
    <subcellularLocation>
        <location evidence="1">Membrane</location>
        <topology evidence="1">Multi-pass membrane protein</topology>
    </subcellularLocation>
</comment>
<keyword evidence="9" id="KW-1185">Reference proteome</keyword>
<feature type="transmembrane region" description="Helical" evidence="6">
    <location>
        <begin position="320"/>
        <end position="338"/>
    </location>
</feature>
<feature type="transmembrane region" description="Helical" evidence="6">
    <location>
        <begin position="148"/>
        <end position="167"/>
    </location>
</feature>
<feature type="transmembrane region" description="Helical" evidence="6">
    <location>
        <begin position="441"/>
        <end position="462"/>
    </location>
</feature>
<dbReference type="CTD" id="36373446"/>
<dbReference type="Pfam" id="PF00999">
    <property type="entry name" value="Na_H_Exchanger"/>
    <property type="match status" value="1"/>
</dbReference>
<dbReference type="WormBase" id="SRAE_0000020900">
    <property type="protein sequence ID" value="SRP08630"/>
    <property type="gene ID" value="WBGene00255948"/>
</dbReference>
<feature type="transmembrane region" description="Helical" evidence="6">
    <location>
        <begin position="560"/>
        <end position="578"/>
    </location>
</feature>
<protein>
    <submittedName>
        <fullName evidence="8 10">GH07323p</fullName>
    </submittedName>
</protein>
<feature type="transmembrane region" description="Helical" evidence="6">
    <location>
        <begin position="201"/>
        <end position="225"/>
    </location>
</feature>
<feature type="transmembrane region" description="Helical" evidence="6">
    <location>
        <begin position="474"/>
        <end position="493"/>
    </location>
</feature>
<dbReference type="OrthoDB" id="423807at2759"/>
<evidence type="ECO:0000256" key="1">
    <source>
        <dbReference type="ARBA" id="ARBA00004141"/>
    </source>
</evidence>
<reference evidence="8" key="1">
    <citation type="submission" date="2014-09" db="EMBL/GenBank/DDBJ databases">
        <authorList>
            <person name="Aslett A.Martin."/>
        </authorList>
    </citation>
    <scope>NUCLEOTIDE SEQUENCE</scope>
    <source>
        <strain evidence="8">ED321 Heterogonic</strain>
    </source>
</reference>
<reference evidence="9" key="2">
    <citation type="submission" date="2014-09" db="EMBL/GenBank/DDBJ databases">
        <authorList>
            <person name="Martin A.A."/>
        </authorList>
    </citation>
    <scope>NUCLEOTIDE SEQUENCE</scope>
    <source>
        <strain evidence="9">ED321</strain>
    </source>
</reference>
<evidence type="ECO:0000256" key="3">
    <source>
        <dbReference type="ARBA" id="ARBA00022692"/>
    </source>
</evidence>
<feature type="transmembrane region" description="Helical" evidence="6">
    <location>
        <begin position="699"/>
        <end position="718"/>
    </location>
</feature>
<proteinExistence type="inferred from homology"/>
<evidence type="ECO:0000259" key="7">
    <source>
        <dbReference type="Pfam" id="PF00999"/>
    </source>
</evidence>
<evidence type="ECO:0000256" key="4">
    <source>
        <dbReference type="ARBA" id="ARBA00022989"/>
    </source>
</evidence>
<dbReference type="GO" id="GO:1902600">
    <property type="term" value="P:proton transmembrane transport"/>
    <property type="evidence" value="ECO:0007669"/>
    <property type="project" value="InterPro"/>
</dbReference>
<dbReference type="GO" id="GO:0016020">
    <property type="term" value="C:membrane"/>
    <property type="evidence" value="ECO:0007669"/>
    <property type="project" value="UniProtKB-SubCell"/>
</dbReference>
<dbReference type="Proteomes" id="UP000035682">
    <property type="component" value="Unplaced"/>
</dbReference>
<evidence type="ECO:0000313" key="8">
    <source>
        <dbReference type="EMBL" id="CEF61079.1"/>
    </source>
</evidence>
<evidence type="ECO:0000256" key="2">
    <source>
        <dbReference type="ARBA" id="ARBA00007367"/>
    </source>
</evidence>
<comment type="similarity">
    <text evidence="2">Belongs to the monovalent cation:proton antiporter 1 (CPA1) transporter (TC 2.A.36) family.</text>
</comment>
<dbReference type="Gene3D" id="1.20.1530.20">
    <property type="match status" value="2"/>
</dbReference>
<feature type="transmembrane region" description="Helical" evidence="6">
    <location>
        <begin position="93"/>
        <end position="112"/>
    </location>
</feature>
<dbReference type="GO" id="GO:0015297">
    <property type="term" value="F:antiporter activity"/>
    <property type="evidence" value="ECO:0007669"/>
    <property type="project" value="InterPro"/>
</dbReference>
<feature type="transmembrane region" description="Helical" evidence="6">
    <location>
        <begin position="624"/>
        <end position="648"/>
    </location>
</feature>
<dbReference type="InterPro" id="IPR006153">
    <property type="entry name" value="Cation/H_exchanger_TM"/>
</dbReference>
<keyword evidence="3 6" id="KW-0812">Transmembrane</keyword>
<dbReference type="InterPro" id="IPR051843">
    <property type="entry name" value="CPA1_transporter"/>
</dbReference>
<evidence type="ECO:0000256" key="6">
    <source>
        <dbReference type="SAM" id="Phobius"/>
    </source>
</evidence>
<feature type="transmembrane region" description="Helical" evidence="6">
    <location>
        <begin position="505"/>
        <end position="528"/>
    </location>
</feature>
<evidence type="ECO:0000313" key="9">
    <source>
        <dbReference type="Proteomes" id="UP000035682"/>
    </source>
</evidence>
<feature type="transmembrane region" description="Helical" evidence="6">
    <location>
        <begin position="231"/>
        <end position="252"/>
    </location>
</feature>
<keyword evidence="4 6" id="KW-1133">Transmembrane helix</keyword>
<feature type="transmembrane region" description="Helical" evidence="6">
    <location>
        <begin position="375"/>
        <end position="394"/>
    </location>
</feature>
<accession>A0A090L0Q4</accession>
<feature type="domain" description="Cation/H+ exchanger transmembrane" evidence="7">
    <location>
        <begin position="335"/>
        <end position="709"/>
    </location>
</feature>
<dbReference type="InterPro" id="IPR038770">
    <property type="entry name" value="Na+/solute_symporter_sf"/>
</dbReference>
<dbReference type="EMBL" id="LN609405">
    <property type="protein sequence ID" value="CEF61079.1"/>
    <property type="molecule type" value="Genomic_DNA"/>
</dbReference>
<sequence length="748" mass="85909">MNRNILNPYNINFNIQKNESNTTVKLLKIEDFKNSILSLFFFLIISLIFKTIAIKLFIPSYIGSLIAGIILQNITYLKDIFIIFPYYLEVIRLSAVIFVLLRTSLIINYVELKKYWKKAFFVSIPPTILECISIILLTHFLFNISIKISLSYAFVIGSTGPAVPLFMSEYLINKNLGIKNGIGQIWKLATKFLFKLPKYNILNCIFHIFFGIGIGFILSIIYWFYPFNKYLSLYFTSRILMILTCSGGILFYFKSIENYTTSTFGILISSFFAGIKYKNDSVSGVKPKELVKNVVNPYNYDFDKMANSSGDLENLSHSEYYKNSIVSLLCFLILSLIASRIALKFFVPNFVGSVIIGILIQNIDWLKHSLIIHPYFIEVIRLLSAVLIVGRTSVNLNHNELKKYWEKALMLSIPPTLLNCLWLTILTKFVFGIPLEISLCYAFVIGVTAPPVTFTMANYLISQKLGENNGIGKIWRVATSLDNIFCITLLNIVMDYCFEPNGYNFLLTLLHISVGIVIGIILGIFFWYYPSKKSMSLFTTTRVTMFFTVYGAMLFYFKTIGWYGTAAFAILISAYICGTKYRKDAPTGTKPLEQTYLDNLWILFFEPMLFVFIGYNFNGREYDWLLVGQCLIIIASTVVLKIIFAFISICKLKLKLKEKVFLSLGFIPRSSIQVANSLMIMNLSQHHTNSLIPIESKKFYCTMVLSLLICSTFSHWFYRYLGKTVLKKMEIHIIHIKEITISDSKERF</sequence>